<dbReference type="EMBL" id="JAURUE010000002">
    <property type="protein sequence ID" value="MDP9613702.1"/>
    <property type="molecule type" value="Genomic_DNA"/>
</dbReference>
<dbReference type="Proteomes" id="UP001234880">
    <property type="component" value="Unassembled WGS sequence"/>
</dbReference>
<organism evidence="1 2">
    <name type="scientific">Streptomyces demainii</name>
    <dbReference type="NCBI Taxonomy" id="588122"/>
    <lineage>
        <taxon>Bacteria</taxon>
        <taxon>Bacillati</taxon>
        <taxon>Actinomycetota</taxon>
        <taxon>Actinomycetes</taxon>
        <taxon>Kitasatosporales</taxon>
        <taxon>Streptomycetaceae</taxon>
        <taxon>Streptomyces</taxon>
    </lineage>
</organism>
<reference evidence="1 2" key="1">
    <citation type="submission" date="2023-07" db="EMBL/GenBank/DDBJ databases">
        <title>Sequencing the genomes of 1000 actinobacteria strains.</title>
        <authorList>
            <person name="Klenk H.-P."/>
        </authorList>
    </citation>
    <scope>NUCLEOTIDE SEQUENCE [LARGE SCALE GENOMIC DNA]</scope>
    <source>
        <strain evidence="1 2">DSM 41600</strain>
    </source>
</reference>
<gene>
    <name evidence="1" type="ORF">JOF35_006040</name>
</gene>
<evidence type="ECO:0000313" key="2">
    <source>
        <dbReference type="Proteomes" id="UP001234880"/>
    </source>
</evidence>
<comment type="caution">
    <text evidence="1">The sequence shown here is derived from an EMBL/GenBank/DDBJ whole genome shotgun (WGS) entry which is preliminary data.</text>
</comment>
<evidence type="ECO:0000313" key="1">
    <source>
        <dbReference type="EMBL" id="MDP9613702.1"/>
    </source>
</evidence>
<accession>A0ABT9L1T0</accession>
<name>A0ABT9L1T0_9ACTN</name>
<sequence length="37" mass="3799">MEDLVTGGLKATLKLARSGSAPGTVQVVSAMAILIIW</sequence>
<protein>
    <submittedName>
        <fullName evidence="1">Uncharacterized protein</fullName>
    </submittedName>
</protein>
<keyword evidence="2" id="KW-1185">Reference proteome</keyword>
<proteinExistence type="predicted"/>